<protein>
    <submittedName>
        <fullName evidence="2">Uncharacterized protein LOC113146702</fullName>
    </submittedName>
</protein>
<evidence type="ECO:0000313" key="2">
    <source>
        <dbReference type="RefSeq" id="XP_026190645.1"/>
    </source>
</evidence>
<dbReference type="GeneID" id="113146702"/>
<dbReference type="AlphaFoldDB" id="A0A6P6RU62"/>
<dbReference type="Proteomes" id="UP000515125">
    <property type="component" value="Unplaced"/>
</dbReference>
<organism evidence="1 2">
    <name type="scientific">Cyclospora cayetanensis</name>
    <dbReference type="NCBI Taxonomy" id="88456"/>
    <lineage>
        <taxon>Eukaryota</taxon>
        <taxon>Sar</taxon>
        <taxon>Alveolata</taxon>
        <taxon>Apicomplexa</taxon>
        <taxon>Conoidasida</taxon>
        <taxon>Coccidia</taxon>
        <taxon>Eucoccidiorida</taxon>
        <taxon>Eimeriorina</taxon>
        <taxon>Eimeriidae</taxon>
        <taxon>Cyclospora</taxon>
    </lineage>
</organism>
<accession>A0A6P6RU62</accession>
<dbReference type="RefSeq" id="XP_026190645.1">
    <property type="nucleotide sequence ID" value="XM_026334860.1"/>
</dbReference>
<name>A0A6P6RU62_9EIME</name>
<dbReference type="OrthoDB" id="347158at2759"/>
<evidence type="ECO:0000313" key="1">
    <source>
        <dbReference type="Proteomes" id="UP000515125"/>
    </source>
</evidence>
<proteinExistence type="predicted"/>
<sequence>MSAQSKTTNTYVLGNGLRAKEKRGLATVRAAGNQHRTAYHRSIAISNFHAKSVNQKERYCCAGRITEGSLEAAHVLFRAARSLRVRAAYRPRKAKYPVSPSSKAFLPAGFTHQILGAFSQVARPLFAFLGCVGVTDTPLSRIMLARICKGLPRTFLAQAQKTNGVRCFSSVKFLEQKRSGEETVYFKKEDEALLRALLAKHPEADPKFQHSAGHASLESLQSALALCVNKHLKAQPPKAFLDEVTLVFINNGWTPPTEQRTAIQPNQPQ</sequence>
<keyword evidence="1" id="KW-1185">Reference proteome</keyword>
<reference evidence="2" key="1">
    <citation type="submission" date="2025-08" db="UniProtKB">
        <authorList>
            <consortium name="RefSeq"/>
        </authorList>
    </citation>
    <scope>IDENTIFICATION</scope>
</reference>
<gene>
    <name evidence="2" type="primary">LOC113146702</name>
</gene>